<sequence length="39" mass="4720">MHQSKVFFDQCKDHPVLYIPDIQIQKLDLDSHYSISWDE</sequence>
<proteinExistence type="predicted"/>
<reference evidence="1" key="2">
    <citation type="journal article" date="2015" name="Fish Shellfish Immunol.">
        <title>Early steps in the European eel (Anguilla anguilla)-Vibrio vulnificus interaction in the gills: Role of the RtxA13 toxin.</title>
        <authorList>
            <person name="Callol A."/>
            <person name="Pajuelo D."/>
            <person name="Ebbesson L."/>
            <person name="Teles M."/>
            <person name="MacKenzie S."/>
            <person name="Amaro C."/>
        </authorList>
    </citation>
    <scope>NUCLEOTIDE SEQUENCE</scope>
</reference>
<organism evidence="1">
    <name type="scientific">Anguilla anguilla</name>
    <name type="common">European freshwater eel</name>
    <name type="synonym">Muraena anguilla</name>
    <dbReference type="NCBI Taxonomy" id="7936"/>
    <lineage>
        <taxon>Eukaryota</taxon>
        <taxon>Metazoa</taxon>
        <taxon>Chordata</taxon>
        <taxon>Craniata</taxon>
        <taxon>Vertebrata</taxon>
        <taxon>Euteleostomi</taxon>
        <taxon>Actinopterygii</taxon>
        <taxon>Neopterygii</taxon>
        <taxon>Teleostei</taxon>
        <taxon>Anguilliformes</taxon>
        <taxon>Anguillidae</taxon>
        <taxon>Anguilla</taxon>
    </lineage>
</organism>
<dbReference type="AlphaFoldDB" id="A0A0E9XNP0"/>
<dbReference type="EMBL" id="GBXM01005117">
    <property type="protein sequence ID" value="JAI03461.1"/>
    <property type="molecule type" value="Transcribed_RNA"/>
</dbReference>
<accession>A0A0E9XNP0</accession>
<evidence type="ECO:0000313" key="1">
    <source>
        <dbReference type="EMBL" id="JAI03461.1"/>
    </source>
</evidence>
<reference evidence="1" key="1">
    <citation type="submission" date="2014-11" db="EMBL/GenBank/DDBJ databases">
        <authorList>
            <person name="Amaro Gonzalez C."/>
        </authorList>
    </citation>
    <scope>NUCLEOTIDE SEQUENCE</scope>
</reference>
<name>A0A0E9XNP0_ANGAN</name>
<protein>
    <submittedName>
        <fullName evidence="1">Uncharacterized protein</fullName>
    </submittedName>
</protein>